<gene>
    <name evidence="1" type="ORF">NCTC11429_02978</name>
</gene>
<sequence length="425" mass="49549">MRSTVFVLAALVVFILTFNTLIYDESPLPDQAQLLREVNRYKTVVTGVSFADSNFSDLQVLDSLFKTKRILMLGEMLHSDGETFRAKSRLIRYLHQKLGYEVVLYEAGQYDMWLMNREMEKPELQVSSTALGGIGLFYFWWRNQENKPLISYYQQSKQTADPITLGGFDIQFSGGMLRDKRGQLLDEYFQKQGVDLRAYPVFRKQMQKLDYLSYAGYASKQLDATAQKQFLDELSSLEKAVRSLNKDPQQRIYVRYLSDMKNNFDRSWKHKPGSMTSMHIRDSLMAENLCYQLDSLYADKKVIIWCANIHAFSAPCNKEYTPLGTYIKKKYGQQSYMLGFSSYARFNERGRIVDRPSKLAIENVFHAANSPYFFLDLHSLPAASRLRQPFVSAMNQQQEEQRQWSDFFDGLFYIDINKQPTYSEK</sequence>
<evidence type="ECO:0000313" key="1">
    <source>
        <dbReference type="EMBL" id="VTR44079.1"/>
    </source>
</evidence>
<dbReference type="Proteomes" id="UP000308196">
    <property type="component" value="Chromosome"/>
</dbReference>
<dbReference type="CDD" id="cd14728">
    <property type="entry name" value="Ere-like"/>
    <property type="match status" value="1"/>
</dbReference>
<dbReference type="STRING" id="1123265.GCA_000686625_02658"/>
<organism evidence="1 2">
    <name type="scientific">Sphingobacterium thalpophilum</name>
    <dbReference type="NCBI Taxonomy" id="259"/>
    <lineage>
        <taxon>Bacteria</taxon>
        <taxon>Pseudomonadati</taxon>
        <taxon>Bacteroidota</taxon>
        <taxon>Sphingobacteriia</taxon>
        <taxon>Sphingobacteriales</taxon>
        <taxon>Sphingobacteriaceae</taxon>
        <taxon>Sphingobacterium</taxon>
    </lineage>
</organism>
<reference evidence="1 2" key="1">
    <citation type="submission" date="2019-05" db="EMBL/GenBank/DDBJ databases">
        <authorList>
            <consortium name="Pathogen Informatics"/>
        </authorList>
    </citation>
    <scope>NUCLEOTIDE SEQUENCE [LARGE SCALE GENOMIC DNA]</scope>
    <source>
        <strain evidence="1 2">NCTC11429</strain>
    </source>
</reference>
<dbReference type="GeneID" id="78463671"/>
<dbReference type="InterPro" id="IPR007815">
    <property type="entry name" value="Emycin_Estase"/>
</dbReference>
<dbReference type="InterPro" id="IPR052036">
    <property type="entry name" value="Hydrolase/PRTase-associated"/>
</dbReference>
<name>A0A4U9VFE1_9SPHI</name>
<dbReference type="PANTHER" id="PTHR31299:SF0">
    <property type="entry name" value="ESTERASE, PUTATIVE (AFU_ORTHOLOGUE AFUA_1G05850)-RELATED"/>
    <property type="match status" value="1"/>
</dbReference>
<dbReference type="Pfam" id="PF05139">
    <property type="entry name" value="Erythro_esteras"/>
    <property type="match status" value="1"/>
</dbReference>
<evidence type="ECO:0000313" key="2">
    <source>
        <dbReference type="Proteomes" id="UP000308196"/>
    </source>
</evidence>
<accession>A0A4U9VFE1</accession>
<proteinExistence type="predicted"/>
<dbReference type="AlphaFoldDB" id="A0A4U9VFE1"/>
<dbReference type="SUPFAM" id="SSF159501">
    <property type="entry name" value="EreA/ChaN-like"/>
    <property type="match status" value="1"/>
</dbReference>
<dbReference type="GO" id="GO:0046677">
    <property type="term" value="P:response to antibiotic"/>
    <property type="evidence" value="ECO:0007669"/>
    <property type="project" value="InterPro"/>
</dbReference>
<dbReference type="EMBL" id="LR590484">
    <property type="protein sequence ID" value="VTR44079.1"/>
    <property type="molecule type" value="Genomic_DNA"/>
</dbReference>
<dbReference type="RefSeq" id="WP_028069774.1">
    <property type="nucleotide sequence ID" value="NZ_LR590484.1"/>
</dbReference>
<protein>
    <submittedName>
        <fullName evidence="1">Erythromycin esterase</fullName>
    </submittedName>
</protein>
<dbReference type="Gene3D" id="3.40.1660.10">
    <property type="entry name" value="EreA-like (biosynthetic domain)"/>
    <property type="match status" value="2"/>
</dbReference>
<dbReference type="PANTHER" id="PTHR31299">
    <property type="entry name" value="ESTERASE, PUTATIVE (AFU_ORTHOLOGUE AFUA_1G05850)-RELATED"/>
    <property type="match status" value="1"/>
</dbReference>
<dbReference type="KEGG" id="stha:NCTC11429_02978"/>